<feature type="compositionally biased region" description="Low complexity" evidence="4">
    <location>
        <begin position="38"/>
        <end position="47"/>
    </location>
</feature>
<accession>A0A6A5T542</accession>
<evidence type="ECO:0000256" key="4">
    <source>
        <dbReference type="SAM" id="MobiDB-lite"/>
    </source>
</evidence>
<evidence type="ECO:0000256" key="2">
    <source>
        <dbReference type="ARBA" id="ARBA00022946"/>
    </source>
</evidence>
<keyword evidence="3" id="KW-0496">Mitochondrion</keyword>
<feature type="region of interest" description="Disordered" evidence="4">
    <location>
        <begin position="38"/>
        <end position="79"/>
    </location>
</feature>
<dbReference type="PANTHER" id="PTHR28554">
    <property type="entry name" value="39S RIBOSOMAL PROTEIN L45, MITOCHONDRIAL"/>
    <property type="match status" value="1"/>
</dbReference>
<proteinExistence type="predicted"/>
<organism evidence="5 6">
    <name type="scientific">Clathrospora elynae</name>
    <dbReference type="NCBI Taxonomy" id="706981"/>
    <lineage>
        <taxon>Eukaryota</taxon>
        <taxon>Fungi</taxon>
        <taxon>Dikarya</taxon>
        <taxon>Ascomycota</taxon>
        <taxon>Pezizomycotina</taxon>
        <taxon>Dothideomycetes</taxon>
        <taxon>Pleosporomycetidae</taxon>
        <taxon>Pleosporales</taxon>
        <taxon>Diademaceae</taxon>
        <taxon>Clathrospora</taxon>
    </lineage>
</organism>
<reference evidence="5" key="1">
    <citation type="journal article" date="2020" name="Stud. Mycol.">
        <title>101 Dothideomycetes genomes: a test case for predicting lifestyles and emergence of pathogens.</title>
        <authorList>
            <person name="Haridas S."/>
            <person name="Albert R."/>
            <person name="Binder M."/>
            <person name="Bloem J."/>
            <person name="Labutti K."/>
            <person name="Salamov A."/>
            <person name="Andreopoulos B."/>
            <person name="Baker S."/>
            <person name="Barry K."/>
            <person name="Bills G."/>
            <person name="Bluhm B."/>
            <person name="Cannon C."/>
            <person name="Castanera R."/>
            <person name="Culley D."/>
            <person name="Daum C."/>
            <person name="Ezra D."/>
            <person name="Gonzalez J."/>
            <person name="Henrissat B."/>
            <person name="Kuo A."/>
            <person name="Liang C."/>
            <person name="Lipzen A."/>
            <person name="Lutzoni F."/>
            <person name="Magnuson J."/>
            <person name="Mondo S."/>
            <person name="Nolan M."/>
            <person name="Ohm R."/>
            <person name="Pangilinan J."/>
            <person name="Park H.-J."/>
            <person name="Ramirez L."/>
            <person name="Alfaro M."/>
            <person name="Sun H."/>
            <person name="Tritt A."/>
            <person name="Yoshinaga Y."/>
            <person name="Zwiers L.-H."/>
            <person name="Turgeon B."/>
            <person name="Goodwin S."/>
            <person name="Spatafora J."/>
            <person name="Crous P."/>
            <person name="Grigoriev I."/>
        </authorList>
    </citation>
    <scope>NUCLEOTIDE SEQUENCE</scope>
    <source>
        <strain evidence="5">CBS 161.51</strain>
    </source>
</reference>
<evidence type="ECO:0000256" key="1">
    <source>
        <dbReference type="ARBA" id="ARBA00004173"/>
    </source>
</evidence>
<evidence type="ECO:0000256" key="3">
    <source>
        <dbReference type="ARBA" id="ARBA00023128"/>
    </source>
</evidence>
<dbReference type="GO" id="GO:0005739">
    <property type="term" value="C:mitochondrion"/>
    <property type="evidence" value="ECO:0007669"/>
    <property type="project" value="UniProtKB-SubCell"/>
</dbReference>
<keyword evidence="2" id="KW-0809">Transit peptide</keyword>
<evidence type="ECO:0000313" key="6">
    <source>
        <dbReference type="Proteomes" id="UP000800038"/>
    </source>
</evidence>
<dbReference type="Proteomes" id="UP000800038">
    <property type="component" value="Unassembled WGS sequence"/>
</dbReference>
<feature type="compositionally biased region" description="Polar residues" evidence="4">
    <location>
        <begin position="260"/>
        <end position="274"/>
    </location>
</feature>
<dbReference type="Gene3D" id="3.10.450.240">
    <property type="match status" value="1"/>
</dbReference>
<dbReference type="InterPro" id="IPR051975">
    <property type="entry name" value="mtLSU_mL45"/>
</dbReference>
<dbReference type="OrthoDB" id="19619at2759"/>
<comment type="subcellular location">
    <subcellularLocation>
        <location evidence="1">Mitochondrion</location>
    </subcellularLocation>
</comment>
<keyword evidence="6" id="KW-1185">Reference proteome</keyword>
<gene>
    <name evidence="5" type="ORF">EJ02DRAFT_365530</name>
</gene>
<name>A0A6A5T542_9PLEO</name>
<dbReference type="PANTHER" id="PTHR28554:SF1">
    <property type="entry name" value="LARGE RIBOSOMAL SUBUNIT PROTEIN ML45"/>
    <property type="match status" value="1"/>
</dbReference>
<dbReference type="EMBL" id="ML975999">
    <property type="protein sequence ID" value="KAF1947288.1"/>
    <property type="molecule type" value="Genomic_DNA"/>
</dbReference>
<dbReference type="AlphaFoldDB" id="A0A6A5T542"/>
<evidence type="ECO:0008006" key="7">
    <source>
        <dbReference type="Google" id="ProtNLM"/>
    </source>
</evidence>
<feature type="region of interest" description="Disordered" evidence="4">
    <location>
        <begin position="260"/>
        <end position="280"/>
    </location>
</feature>
<evidence type="ECO:0000313" key="5">
    <source>
        <dbReference type="EMBL" id="KAF1947288.1"/>
    </source>
</evidence>
<protein>
    <recommendedName>
        <fullName evidence="7">Tim44-like domain-containing protein</fullName>
    </recommendedName>
</protein>
<sequence length="378" mass="42184">MSTQLPLRSLRIPALQRQCLFLRPQYLRHASLISSSTTTTTRAFSSTPPRPGSKRKLGQDKAQTKAAAESQVGPSPQVNLQKAQRSADALPDDIGLMQDTIVRAPLKDLPSVFSGGFWGYFWALVKGKGIGVWSRILYKRCITKSGIRSWMPVDMNNNTHIKDRAQKLYEQIYINFAKGDTKPLRQICLSPLLRTLESRIATRGPLKLTWSLAKDAKGQPKYRSVRVVSHRANTLGEDYPDTAYRQAVVRLESVQTLTRSNSAAGGSLHTSGSMGNKGPRSIARLTWAPDAMREKAKMSRVRKVHAKEESDALVTGGFEDNGKPKTVVEYLVLQKRVIQGKEEGWKVWGFTQESTPEVIKEDEEYWQKTLDSQVAGSA</sequence>